<dbReference type="EC" id="2.3.1.-" evidence="2"/>
<organism evidence="2 3">
    <name type="scientific">Bacteroides eggerthii</name>
    <dbReference type="NCBI Taxonomy" id="28111"/>
    <lineage>
        <taxon>Bacteria</taxon>
        <taxon>Pseudomonadati</taxon>
        <taxon>Bacteroidota</taxon>
        <taxon>Bacteroidia</taxon>
        <taxon>Bacteroidales</taxon>
        <taxon>Bacteroidaceae</taxon>
        <taxon>Bacteroides</taxon>
    </lineage>
</organism>
<dbReference type="GO" id="GO:0005737">
    <property type="term" value="C:cytoplasm"/>
    <property type="evidence" value="ECO:0007669"/>
    <property type="project" value="TreeGrafter"/>
</dbReference>
<name>A0A380YRJ9_9BACE</name>
<dbReference type="PANTHER" id="PTHR43441:SF12">
    <property type="entry name" value="RIBOSOMAL N-ACETYLTRANSFERASE YDAF-RELATED"/>
    <property type="match status" value="1"/>
</dbReference>
<dbReference type="STRING" id="483216.BACEGG_02812"/>
<gene>
    <name evidence="2" type="primary">ydaF</name>
    <name evidence="2" type="ORF">NCTC11155_01029</name>
</gene>
<feature type="domain" description="N-acetyltransferase" evidence="1">
    <location>
        <begin position="257"/>
        <end position="426"/>
    </location>
</feature>
<dbReference type="PANTHER" id="PTHR43441">
    <property type="entry name" value="RIBOSOMAL-PROTEIN-SERINE ACETYLTRANSFERASE"/>
    <property type="match status" value="1"/>
</dbReference>
<dbReference type="GO" id="GO:1990189">
    <property type="term" value="F:protein N-terminal-serine acetyltransferase activity"/>
    <property type="evidence" value="ECO:0007669"/>
    <property type="project" value="TreeGrafter"/>
</dbReference>
<proteinExistence type="predicted"/>
<dbReference type="Proteomes" id="UP000254424">
    <property type="component" value="Unassembled WGS sequence"/>
</dbReference>
<evidence type="ECO:0000259" key="1">
    <source>
        <dbReference type="PROSITE" id="PS51186"/>
    </source>
</evidence>
<dbReference type="Pfam" id="PF02596">
    <property type="entry name" value="DUF169"/>
    <property type="match status" value="1"/>
</dbReference>
<evidence type="ECO:0000313" key="3">
    <source>
        <dbReference type="Proteomes" id="UP000254424"/>
    </source>
</evidence>
<dbReference type="Gene3D" id="3.40.630.30">
    <property type="match status" value="1"/>
</dbReference>
<reference evidence="2 3" key="1">
    <citation type="submission" date="2018-06" db="EMBL/GenBank/DDBJ databases">
        <authorList>
            <consortium name="Pathogen Informatics"/>
            <person name="Doyle S."/>
        </authorList>
    </citation>
    <scope>NUCLEOTIDE SEQUENCE [LARGE SCALE GENOMIC DNA]</scope>
    <source>
        <strain evidence="2 3">NCTC11155</strain>
    </source>
</reference>
<dbReference type="GeneID" id="93070955"/>
<dbReference type="PROSITE" id="PS51186">
    <property type="entry name" value="GNAT"/>
    <property type="match status" value="1"/>
</dbReference>
<dbReference type="GO" id="GO:0008999">
    <property type="term" value="F:protein-N-terminal-alanine acetyltransferase activity"/>
    <property type="evidence" value="ECO:0007669"/>
    <property type="project" value="TreeGrafter"/>
</dbReference>
<protein>
    <submittedName>
        <fullName evidence="2">Uncharacterized ArCR, COG2043</fullName>
        <ecNumber evidence="2">2.3.1.-</ecNumber>
    </submittedName>
</protein>
<keyword evidence="2" id="KW-0808">Transferase</keyword>
<dbReference type="AlphaFoldDB" id="A0A380YRJ9"/>
<accession>A0A380YRJ9</accession>
<dbReference type="CDD" id="cd04301">
    <property type="entry name" value="NAT_SF"/>
    <property type="match status" value="1"/>
</dbReference>
<dbReference type="InterPro" id="IPR051908">
    <property type="entry name" value="Ribosomal_N-acetyltransferase"/>
</dbReference>
<dbReference type="Pfam" id="PF13302">
    <property type="entry name" value="Acetyltransf_3"/>
    <property type="match status" value="1"/>
</dbReference>
<dbReference type="SUPFAM" id="SSF55729">
    <property type="entry name" value="Acyl-CoA N-acyltransferases (Nat)"/>
    <property type="match status" value="1"/>
</dbReference>
<dbReference type="EMBL" id="UFSX01000001">
    <property type="protein sequence ID" value="SUV29062.1"/>
    <property type="molecule type" value="Genomic_DNA"/>
</dbReference>
<sequence>MDIHTFISNYQEAFGMQAELPITFWYSDRLEAPTEKINGCLFKCMKLVREGKTVSLNAETMGCGGGKFYTGFTEMPEHVPNFVSLKEKYKRTPEMVTDFIREIQVPKAKKNYLHFARIDRISSFDDVEGILFLATPDILSGLATWAYYDNNAPDTVSSPFGSGCCSVVTQTILENQKQGRRTFLGFFDPSVRPCFEADILSFAVPMSRFKVMYHTMRESCLFDTHAWGKVKERIQKSPQEEVSSNRPAVSFRILPDIQLREVRIEDAAAIYHAIDTHRDYMRIWLPFVDTLKSTTDEEEFLKGVLSAPDDRYEPIFGIWNEHNEICGLIGFHFSDFANHRTEIGYWLLPEYQHRGIMTQCVRCLCRWAIETKEIKRIQIRCATGNAASNGIPLRLGFRLEGTERAGELLASGEYTDVHVYSILKEEIEASF</sequence>
<dbReference type="InterPro" id="IPR016181">
    <property type="entry name" value="Acyl_CoA_acyltransferase"/>
</dbReference>
<dbReference type="InterPro" id="IPR003748">
    <property type="entry name" value="DUF169"/>
</dbReference>
<dbReference type="OrthoDB" id="9812949at2"/>
<keyword evidence="2" id="KW-0012">Acyltransferase</keyword>
<dbReference type="InterPro" id="IPR000182">
    <property type="entry name" value="GNAT_dom"/>
</dbReference>
<dbReference type="RefSeq" id="WP_004291121.1">
    <property type="nucleotide sequence ID" value="NZ_CABKNQ010000018.1"/>
</dbReference>
<evidence type="ECO:0000313" key="2">
    <source>
        <dbReference type="EMBL" id="SUV29062.1"/>
    </source>
</evidence>